<dbReference type="Proteomes" id="UP000663880">
    <property type="component" value="Unassembled WGS sequence"/>
</dbReference>
<keyword evidence="2" id="KW-1185">Reference proteome</keyword>
<evidence type="ECO:0000313" key="2">
    <source>
        <dbReference type="Proteomes" id="UP000663880"/>
    </source>
</evidence>
<reference evidence="1" key="1">
    <citation type="submission" date="2021-02" db="EMBL/GenBank/DDBJ databases">
        <authorList>
            <person name="Steward A R."/>
        </authorList>
    </citation>
    <scope>NUCLEOTIDE SEQUENCE</scope>
</reference>
<sequence>MGKRDRTGENVCKYERVRRLHSERLQLRRRRRPPAPLTNSDATEQIGHWHDGPAMYLMLEDRSQLVKYSHRIIKYVSNIAREVTRVPAADSELDHIVRIFPE</sequence>
<comment type="caution">
    <text evidence="1">The sequence shown here is derived from an EMBL/GenBank/DDBJ whole genome shotgun (WGS) entry which is preliminary data.</text>
</comment>
<dbReference type="EMBL" id="CAJOBZ010000015">
    <property type="protein sequence ID" value="CAF4849952.1"/>
    <property type="molecule type" value="Genomic_DNA"/>
</dbReference>
<name>A0A821S601_9NEOP</name>
<dbReference type="AlphaFoldDB" id="A0A821S601"/>
<protein>
    <submittedName>
        <fullName evidence="1">Uncharacterized protein</fullName>
    </submittedName>
</protein>
<proteinExistence type="predicted"/>
<gene>
    <name evidence="1" type="ORF">PMACD_LOCUS6968</name>
</gene>
<accession>A0A821S601</accession>
<evidence type="ECO:0000313" key="1">
    <source>
        <dbReference type="EMBL" id="CAF4849952.1"/>
    </source>
</evidence>
<organism evidence="1 2">
    <name type="scientific">Pieris macdunnoughi</name>
    <dbReference type="NCBI Taxonomy" id="345717"/>
    <lineage>
        <taxon>Eukaryota</taxon>
        <taxon>Metazoa</taxon>
        <taxon>Ecdysozoa</taxon>
        <taxon>Arthropoda</taxon>
        <taxon>Hexapoda</taxon>
        <taxon>Insecta</taxon>
        <taxon>Pterygota</taxon>
        <taxon>Neoptera</taxon>
        <taxon>Endopterygota</taxon>
        <taxon>Lepidoptera</taxon>
        <taxon>Glossata</taxon>
        <taxon>Ditrysia</taxon>
        <taxon>Papilionoidea</taxon>
        <taxon>Pieridae</taxon>
        <taxon>Pierinae</taxon>
        <taxon>Pieris</taxon>
    </lineage>
</organism>